<protein>
    <submittedName>
        <fullName evidence="2">Glycogen debranching protein</fullName>
    </submittedName>
</protein>
<dbReference type="RefSeq" id="WP_081148145.1">
    <property type="nucleotide sequence ID" value="NZ_LVYD01000048.1"/>
</dbReference>
<dbReference type="OrthoDB" id="49490at2"/>
<evidence type="ECO:0000313" key="3">
    <source>
        <dbReference type="Proteomes" id="UP000192796"/>
    </source>
</evidence>
<organism evidence="2 3">
    <name type="scientific">Niastella vici</name>
    <dbReference type="NCBI Taxonomy" id="1703345"/>
    <lineage>
        <taxon>Bacteria</taxon>
        <taxon>Pseudomonadati</taxon>
        <taxon>Bacteroidota</taxon>
        <taxon>Chitinophagia</taxon>
        <taxon>Chitinophagales</taxon>
        <taxon>Chitinophagaceae</taxon>
        <taxon>Niastella</taxon>
    </lineage>
</organism>
<dbReference type="AlphaFoldDB" id="A0A1V9FWP4"/>
<keyword evidence="3" id="KW-1185">Reference proteome</keyword>
<evidence type="ECO:0000313" key="2">
    <source>
        <dbReference type="EMBL" id="OQP62781.1"/>
    </source>
</evidence>
<gene>
    <name evidence="2" type="ORF">A3860_26055</name>
</gene>
<dbReference type="Pfam" id="PF14614">
    <property type="entry name" value="DUF4450"/>
    <property type="match status" value="1"/>
</dbReference>
<dbReference type="Gene3D" id="1.50.10.10">
    <property type="match status" value="1"/>
</dbReference>
<dbReference type="Pfam" id="PF17389">
    <property type="entry name" value="Bac_rhamnosid6H"/>
    <property type="match status" value="1"/>
</dbReference>
<dbReference type="GO" id="GO:0005975">
    <property type="term" value="P:carbohydrate metabolic process"/>
    <property type="evidence" value="ECO:0007669"/>
    <property type="project" value="InterPro"/>
</dbReference>
<proteinExistence type="predicted"/>
<dbReference type="InterPro" id="IPR035396">
    <property type="entry name" value="Bac_rhamnosid6H"/>
</dbReference>
<reference evidence="2 3" key="1">
    <citation type="submission" date="2016-03" db="EMBL/GenBank/DDBJ databases">
        <title>Niastella vici sp. nov., isolated from farmland soil.</title>
        <authorList>
            <person name="Chen L."/>
            <person name="Wang D."/>
            <person name="Yang S."/>
            <person name="Wang G."/>
        </authorList>
    </citation>
    <scope>NUCLEOTIDE SEQUENCE [LARGE SCALE GENOMIC DNA]</scope>
    <source>
        <strain evidence="2 3">DJ57</strain>
    </source>
</reference>
<dbReference type="STRING" id="1703345.A3860_26055"/>
<feature type="domain" description="Alpha-L-rhamnosidase six-hairpin glycosidase" evidence="1">
    <location>
        <begin position="438"/>
        <end position="545"/>
    </location>
</feature>
<comment type="caution">
    <text evidence="2">The sequence shown here is derived from an EMBL/GenBank/DDBJ whole genome shotgun (WGS) entry which is preliminary data.</text>
</comment>
<dbReference type="SUPFAM" id="SSF48208">
    <property type="entry name" value="Six-hairpin glycosidases"/>
    <property type="match status" value="1"/>
</dbReference>
<accession>A0A1V9FWP4</accession>
<sequence>MFNKSLYFVAFLTFIIPAIVNGQLALAKKQAPVVNDPIPRAHGALKQREVHYLPQGTDFVTVNGKMRFNRALYGTNTGFRIEAGDLPEFALYLPGMGGNFRFGLISGNNSKWVTEAKSVKATYRPGSMLYEVKDPLLGNGSLQITVLALADTEGMVIKTQFVNVTTKPALCWVFGGATGKKFSRDGDIGADPESSFYLQPDYCKDNVYTVSKNSFQLLYGTNNNIKRLAAVMPPASVIKITDAAQQNDLLALYQSDASATPAIAGKMPVVNGVQYFLIQPADTIQTSYAKLPQLFNDAEAARKKLAGRIKVVTPDSYINTLGGALSVAADGIWESPTYLHGAVAWRMRLPAWRGAYVADALGWHDRAKSHFSSYALSQVTTPATGPVVFDTALHLARQLEKMGTAMFSSGYICRNPNGDLRPHHYDMNLVFIDQLLTHFYYTGDSAYIKQQWPTIQRHLAWEKRNFDADNDGLYDAYCCIWASDALQYSGGGVTHSSAYNYRANAVAAQLAAIVGEDPTPYQNEANKIFEAVNNQLWIPELGWYAEYKDALGEKLLHPAAGLWTVYHAIDEKLPDGFKSFQALRYVDRSIPHIPVQAKGLRDTSLYLLSTTNWQPYTWSLNNVVLAENLHTALAYWQGNRNETAYRLWKSALVESMYLSASPGGFEQLSFYDAMRGELYRDFADPIGMAARSLTEGLFGIVPDALKDTLTIKPGWPAAWNMAALQTPDISIDFKRTPAADQYVLKPAYPHAMNLRLQLRAFKDMIESVLVNGQPVPWHGITESVGEPVIEIATGKAKQYTIVIKWAGAPVQPMHYDSVLSTGAQITAATPAGFIQSIYDPQQVLQNIMLTSNQVQATIQGGTGNKTAFIQLRQGEMVWWFPLYFEVKQPVEIMATNDASEPAIRFIIKNRGAATAGKVIVNTGEAIWQQDVQLPANASSGDISIPAIYLAPGSNRIRVEWGQGQAIDTVLQNWAINAGAGQYEKIDLSKYFNAKLPDIFNQSYLSPRPQTTTLQLPVQGIGNWCYPLVQPVIDDAGLRKAAVQNSFVLPQKIAFATPADSLAKNIAFTSQWDNYPDSVVVPLYGHAKHVYYLLAGSTNPMQTRLVNGALQVHYKDGTIDTLNLVNPQNWWPIEQDYFIDGVGFTTGAPRPLRVQLKTGKVYSTAIDYTSIKGFTNMAIDGGAATILDMPLDPNKELESVRLYTFANDVVIGLMSVTLTR</sequence>
<dbReference type="InterPro" id="IPR012341">
    <property type="entry name" value="6hp_glycosidase-like_sf"/>
</dbReference>
<name>A0A1V9FWP4_9BACT</name>
<dbReference type="CDD" id="cd11747">
    <property type="entry name" value="GH94N_like_1"/>
    <property type="match status" value="1"/>
</dbReference>
<dbReference type="EMBL" id="LVYD01000048">
    <property type="protein sequence ID" value="OQP62781.1"/>
    <property type="molecule type" value="Genomic_DNA"/>
</dbReference>
<dbReference type="InterPro" id="IPR028028">
    <property type="entry name" value="DUF4450"/>
</dbReference>
<dbReference type="Proteomes" id="UP000192796">
    <property type="component" value="Unassembled WGS sequence"/>
</dbReference>
<dbReference type="InterPro" id="IPR008928">
    <property type="entry name" value="6-hairpin_glycosidase_sf"/>
</dbReference>
<evidence type="ECO:0000259" key="1">
    <source>
        <dbReference type="Pfam" id="PF17389"/>
    </source>
</evidence>